<proteinExistence type="predicted"/>
<keyword evidence="2" id="KW-1133">Transmembrane helix</keyword>
<accession>A0A4V6WQM9</accession>
<gene>
    <name evidence="3" type="ORF">E8A74_32225</name>
</gene>
<reference evidence="3 4" key="1">
    <citation type="submission" date="2019-04" db="EMBL/GenBank/DDBJ databases">
        <authorList>
            <person name="Li Y."/>
            <person name="Wang J."/>
        </authorList>
    </citation>
    <scope>NUCLEOTIDE SEQUENCE [LARGE SCALE GENOMIC DNA]</scope>
    <source>
        <strain evidence="3 4">DSM 14668</strain>
    </source>
</reference>
<feature type="transmembrane region" description="Helical" evidence="2">
    <location>
        <begin position="36"/>
        <end position="57"/>
    </location>
</feature>
<feature type="compositionally biased region" description="Basic and acidic residues" evidence="1">
    <location>
        <begin position="144"/>
        <end position="157"/>
    </location>
</feature>
<dbReference type="EMBL" id="SSMQ01000042">
    <property type="protein sequence ID" value="TKD01035.1"/>
    <property type="molecule type" value="Genomic_DNA"/>
</dbReference>
<evidence type="ECO:0000313" key="4">
    <source>
        <dbReference type="Proteomes" id="UP000309215"/>
    </source>
</evidence>
<evidence type="ECO:0000256" key="1">
    <source>
        <dbReference type="SAM" id="MobiDB-lite"/>
    </source>
</evidence>
<dbReference type="Proteomes" id="UP000309215">
    <property type="component" value="Unassembled WGS sequence"/>
</dbReference>
<feature type="region of interest" description="Disordered" evidence="1">
    <location>
        <begin position="144"/>
        <end position="169"/>
    </location>
</feature>
<comment type="caution">
    <text evidence="3">The sequence shown here is derived from an EMBL/GenBank/DDBJ whole genome shotgun (WGS) entry which is preliminary data.</text>
</comment>
<evidence type="ECO:0000313" key="3">
    <source>
        <dbReference type="EMBL" id="TKD01035.1"/>
    </source>
</evidence>
<keyword evidence="4" id="KW-1185">Reference proteome</keyword>
<keyword evidence="2" id="KW-0472">Membrane</keyword>
<sequence length="169" mass="17547">MNAPTRQAEPSEKHHAGCCGGHPPETRTTTPGRSSFLGAVLPVLACAVCPTCLGAWAQALSALGVGFVVTETQHLILLVAAVVITLAVSGRRYARSRRAGPLMLSLAGSAGLVASHVLGEIQVLAWSSIAVLVAASIWQERARPRQATRRDEPEPRGALRGAEVSAGAD</sequence>
<evidence type="ECO:0000256" key="2">
    <source>
        <dbReference type="SAM" id="Phobius"/>
    </source>
</evidence>
<feature type="transmembrane region" description="Helical" evidence="2">
    <location>
        <begin position="63"/>
        <end position="87"/>
    </location>
</feature>
<feature type="region of interest" description="Disordered" evidence="1">
    <location>
        <begin position="1"/>
        <end position="27"/>
    </location>
</feature>
<dbReference type="AlphaFoldDB" id="A0A4V6WQM9"/>
<name>A0A4V6WQM9_9BACT</name>
<protein>
    <submittedName>
        <fullName evidence="3">MerC domain-containing protein</fullName>
    </submittedName>
</protein>
<organism evidence="3 4">
    <name type="scientific">Polyangium fumosum</name>
    <dbReference type="NCBI Taxonomy" id="889272"/>
    <lineage>
        <taxon>Bacteria</taxon>
        <taxon>Pseudomonadati</taxon>
        <taxon>Myxococcota</taxon>
        <taxon>Polyangia</taxon>
        <taxon>Polyangiales</taxon>
        <taxon>Polyangiaceae</taxon>
        <taxon>Polyangium</taxon>
    </lineage>
</organism>
<keyword evidence="2" id="KW-0812">Transmembrane</keyword>
<dbReference type="RefSeq" id="WP_136932962.1">
    <property type="nucleotide sequence ID" value="NZ_SSMQ01000042.1"/>
</dbReference>
<dbReference type="OrthoDB" id="5530403at2"/>